<proteinExistence type="predicted"/>
<keyword evidence="1" id="KW-1185">Reference proteome</keyword>
<name>A0A915KH03_ROMCU</name>
<evidence type="ECO:0000313" key="2">
    <source>
        <dbReference type="WBParaSite" id="nRc.2.0.1.t38007-RA"/>
    </source>
</evidence>
<sequence length="64" mass="7828">MRNVKITKFETSMCFYEGFHARLRPTENRYTSLLERGRKKKHILALDSCQIMFQSRRWLYIAEK</sequence>
<evidence type="ECO:0000313" key="1">
    <source>
        <dbReference type="Proteomes" id="UP000887565"/>
    </source>
</evidence>
<dbReference type="WBParaSite" id="nRc.2.0.1.t38007-RA">
    <property type="protein sequence ID" value="nRc.2.0.1.t38007-RA"/>
    <property type="gene ID" value="nRc.2.0.1.g38007"/>
</dbReference>
<protein>
    <submittedName>
        <fullName evidence="2">Uncharacterized protein</fullName>
    </submittedName>
</protein>
<organism evidence="1 2">
    <name type="scientific">Romanomermis culicivorax</name>
    <name type="common">Nematode worm</name>
    <dbReference type="NCBI Taxonomy" id="13658"/>
    <lineage>
        <taxon>Eukaryota</taxon>
        <taxon>Metazoa</taxon>
        <taxon>Ecdysozoa</taxon>
        <taxon>Nematoda</taxon>
        <taxon>Enoplea</taxon>
        <taxon>Dorylaimia</taxon>
        <taxon>Mermithida</taxon>
        <taxon>Mermithoidea</taxon>
        <taxon>Mermithidae</taxon>
        <taxon>Romanomermis</taxon>
    </lineage>
</organism>
<dbReference type="Proteomes" id="UP000887565">
    <property type="component" value="Unplaced"/>
</dbReference>
<reference evidence="2" key="1">
    <citation type="submission" date="2022-11" db="UniProtKB">
        <authorList>
            <consortium name="WormBaseParasite"/>
        </authorList>
    </citation>
    <scope>IDENTIFICATION</scope>
</reference>
<dbReference type="AlphaFoldDB" id="A0A915KH03"/>
<accession>A0A915KH03</accession>